<keyword evidence="3" id="KW-1185">Reference proteome</keyword>
<dbReference type="PANTHER" id="PTHR36167">
    <property type="entry name" value="C2H2 FINGER DOMAIN TRANSCRIPTION FACTOR (EUROFUNG)-RELATED"/>
    <property type="match status" value="1"/>
</dbReference>
<dbReference type="Proteomes" id="UP000326268">
    <property type="component" value="Unassembled WGS sequence"/>
</dbReference>
<accession>A0A5N6ZZW6</accession>
<dbReference type="InterPro" id="IPR039327">
    <property type="entry name" value="CON7-like"/>
</dbReference>
<dbReference type="OrthoDB" id="5431013at2759"/>
<dbReference type="GeneID" id="43657257"/>
<evidence type="ECO:0000256" key="1">
    <source>
        <dbReference type="SAM" id="MobiDB-lite"/>
    </source>
</evidence>
<gene>
    <name evidence="2" type="ORF">BDV27DRAFT_159059</name>
</gene>
<feature type="region of interest" description="Disordered" evidence="1">
    <location>
        <begin position="555"/>
        <end position="577"/>
    </location>
</feature>
<evidence type="ECO:0008006" key="4">
    <source>
        <dbReference type="Google" id="ProtNLM"/>
    </source>
</evidence>
<dbReference type="GO" id="GO:0006355">
    <property type="term" value="P:regulation of DNA-templated transcription"/>
    <property type="evidence" value="ECO:0007669"/>
    <property type="project" value="InterPro"/>
</dbReference>
<feature type="compositionally biased region" description="Polar residues" evidence="1">
    <location>
        <begin position="377"/>
        <end position="386"/>
    </location>
</feature>
<protein>
    <recommendedName>
        <fullName evidence="4">Fungal N-terminal domain-containing protein</fullName>
    </recommendedName>
</protein>
<dbReference type="RefSeq" id="XP_031926235.1">
    <property type="nucleotide sequence ID" value="XM_032072811.1"/>
</dbReference>
<name>A0A5N6ZZW6_9EURO</name>
<dbReference type="PANTHER" id="PTHR36167:SF3">
    <property type="entry name" value="C2H2 FINGER DOMAIN TRANSCRIPTION FACTOR (EUROFUNG)-RELATED"/>
    <property type="match status" value="1"/>
</dbReference>
<reference evidence="2 3" key="1">
    <citation type="submission" date="2019-04" db="EMBL/GenBank/DDBJ databases">
        <title>Friends and foes A comparative genomics studyof 23 Aspergillus species from section Flavi.</title>
        <authorList>
            <consortium name="DOE Joint Genome Institute"/>
            <person name="Kjaerbolling I."/>
            <person name="Vesth T."/>
            <person name="Frisvad J.C."/>
            <person name="Nybo J.L."/>
            <person name="Theobald S."/>
            <person name="Kildgaard S."/>
            <person name="Isbrandt T."/>
            <person name="Kuo A."/>
            <person name="Sato A."/>
            <person name="Lyhne E.K."/>
            <person name="Kogle M.E."/>
            <person name="Wiebenga A."/>
            <person name="Kun R.S."/>
            <person name="Lubbers R.J."/>
            <person name="Makela M.R."/>
            <person name="Barry K."/>
            <person name="Chovatia M."/>
            <person name="Clum A."/>
            <person name="Daum C."/>
            <person name="Haridas S."/>
            <person name="He G."/>
            <person name="LaButti K."/>
            <person name="Lipzen A."/>
            <person name="Mondo S."/>
            <person name="Riley R."/>
            <person name="Salamov A."/>
            <person name="Simmons B.A."/>
            <person name="Magnuson J.K."/>
            <person name="Henrissat B."/>
            <person name="Mortensen U.H."/>
            <person name="Larsen T.O."/>
            <person name="Devries R.P."/>
            <person name="Grigoriev I.V."/>
            <person name="Machida M."/>
            <person name="Baker S.E."/>
            <person name="Andersen M.R."/>
        </authorList>
    </citation>
    <scope>NUCLEOTIDE SEQUENCE [LARGE SCALE GENOMIC DNA]</scope>
    <source>
        <strain evidence="2 3">CBS 763.97</strain>
    </source>
</reference>
<sequence>MSGLEVVGVAASLLQLADLGAKISVKLFGFYRHAKNINQSMQSLSSEVALTCAILRELGEVLSQDGSSKLCSKEAFRTAQQVLNECQKVLLQLRKMTENANEPTTSRMRRATGTIKNVFLEPNVDPLKENLERLKSTMLLLLNVIMYAAEVRQHTFPTKLQDQRTVIEGLLEERVNHGQEANHTRRIYKAEAKNDDDGHFSATVSQGVSSQKVRGKVNRDGQDELQVYDQLIRQMLFEVDICKEELERDRGLRIRDGVLSIHASEVVRYQLTHGPSVIQRLDVSGFQNQTKDKHAFPNAETQTSEMRRKSESLQYSHSTTSAGTGSTARPSMSKPVSNSMRFQFDDMDTDEANETGSTDSEDTNKVAEIRSPASDDSLMSNDTGQTKYPDRLADEILGKCAEEDAKRASQRPQTKGWRTWGFFSSGHKDTKNKPVRAALGEENSFFYDTKLKRWVKRNFQHSSTVKYTDLPVHEDLISDLIGPNPSRKERGQKSVRRNNKSRYVDYLSDIQTSDIHSTSITAPSVPSTSHDSVHSGPSSVPAMDSFGITGQHVAEGTTLQDPPPTRGSYPSNTDIPVGITTPTILSDGKVNELDAWSDNEFDKTPPPSDLDDWSFEDFSALDSGMALPTKFATLVSHWTTLRTDEVR</sequence>
<feature type="region of interest" description="Disordered" evidence="1">
    <location>
        <begin position="517"/>
        <end position="538"/>
    </location>
</feature>
<feature type="region of interest" description="Disordered" evidence="1">
    <location>
        <begin position="481"/>
        <end position="500"/>
    </location>
</feature>
<organism evidence="2 3">
    <name type="scientific">Aspergillus caelatus</name>
    <dbReference type="NCBI Taxonomy" id="61420"/>
    <lineage>
        <taxon>Eukaryota</taxon>
        <taxon>Fungi</taxon>
        <taxon>Dikarya</taxon>
        <taxon>Ascomycota</taxon>
        <taxon>Pezizomycotina</taxon>
        <taxon>Eurotiomycetes</taxon>
        <taxon>Eurotiomycetidae</taxon>
        <taxon>Eurotiales</taxon>
        <taxon>Aspergillaceae</taxon>
        <taxon>Aspergillus</taxon>
        <taxon>Aspergillus subgen. Circumdati</taxon>
    </lineage>
</organism>
<dbReference type="EMBL" id="ML737683">
    <property type="protein sequence ID" value="KAE8363154.1"/>
    <property type="molecule type" value="Genomic_DNA"/>
</dbReference>
<proteinExistence type="predicted"/>
<evidence type="ECO:0000313" key="2">
    <source>
        <dbReference type="EMBL" id="KAE8363154.1"/>
    </source>
</evidence>
<evidence type="ECO:0000313" key="3">
    <source>
        <dbReference type="Proteomes" id="UP000326268"/>
    </source>
</evidence>
<feature type="compositionally biased region" description="Low complexity" evidence="1">
    <location>
        <begin position="316"/>
        <end position="328"/>
    </location>
</feature>
<dbReference type="AlphaFoldDB" id="A0A5N6ZZW6"/>
<feature type="compositionally biased region" description="Polar residues" evidence="1">
    <location>
        <begin position="568"/>
        <end position="577"/>
    </location>
</feature>
<feature type="region of interest" description="Disordered" evidence="1">
    <location>
        <begin position="289"/>
        <end position="389"/>
    </location>
</feature>